<reference evidence="2" key="1">
    <citation type="submission" date="2015-04" db="UniProtKB">
        <authorList>
            <consortium name="EnsemblPlants"/>
        </authorList>
    </citation>
    <scope>IDENTIFICATION</scope>
</reference>
<organism evidence="2">
    <name type="scientific">Oryza meridionalis</name>
    <dbReference type="NCBI Taxonomy" id="40149"/>
    <lineage>
        <taxon>Eukaryota</taxon>
        <taxon>Viridiplantae</taxon>
        <taxon>Streptophyta</taxon>
        <taxon>Embryophyta</taxon>
        <taxon>Tracheophyta</taxon>
        <taxon>Spermatophyta</taxon>
        <taxon>Magnoliopsida</taxon>
        <taxon>Liliopsida</taxon>
        <taxon>Poales</taxon>
        <taxon>Poaceae</taxon>
        <taxon>BOP clade</taxon>
        <taxon>Oryzoideae</taxon>
        <taxon>Oryzeae</taxon>
        <taxon>Oryzinae</taxon>
        <taxon>Oryza</taxon>
    </lineage>
</organism>
<dbReference type="AlphaFoldDB" id="A0A0E0EBM3"/>
<feature type="region of interest" description="Disordered" evidence="1">
    <location>
        <begin position="1"/>
        <end position="66"/>
    </location>
</feature>
<name>A0A0E0EBM3_9ORYZ</name>
<dbReference type="Gramene" id="OMERI07G12030.1">
    <property type="protein sequence ID" value="OMERI07G12030.1"/>
    <property type="gene ID" value="OMERI07G12030"/>
</dbReference>
<evidence type="ECO:0000313" key="3">
    <source>
        <dbReference type="Proteomes" id="UP000008021"/>
    </source>
</evidence>
<evidence type="ECO:0000313" key="2">
    <source>
        <dbReference type="EnsemblPlants" id="OMERI07G12030.1"/>
    </source>
</evidence>
<proteinExistence type="predicted"/>
<dbReference type="EnsemblPlants" id="OMERI07G12030.1">
    <property type="protein sequence ID" value="OMERI07G12030.1"/>
    <property type="gene ID" value="OMERI07G12030"/>
</dbReference>
<accession>A0A0E0EBM3</accession>
<dbReference type="HOGENOM" id="CLU_1974060_0_0_1"/>
<protein>
    <submittedName>
        <fullName evidence="2">Uncharacterized protein</fullName>
    </submittedName>
</protein>
<feature type="compositionally biased region" description="Basic and acidic residues" evidence="1">
    <location>
        <begin position="49"/>
        <end position="66"/>
    </location>
</feature>
<dbReference type="Proteomes" id="UP000008021">
    <property type="component" value="Chromosome 7"/>
</dbReference>
<evidence type="ECO:0000256" key="1">
    <source>
        <dbReference type="SAM" id="MobiDB-lite"/>
    </source>
</evidence>
<sequence length="127" mass="14194">MDISQATKEPLPSHGQHQSSLEETATCHRCQALPHPHQRAASTSSAETTEERVAHHKNEADPRRRSLAEHKIWKLLNRKGPSIVIDALELLRSDAPKEDTTWNAAAACPKIETRFSPGDLLGYERMP</sequence>
<reference evidence="2" key="2">
    <citation type="submission" date="2018-05" db="EMBL/GenBank/DDBJ databases">
        <title>OmerRS3 (Oryza meridionalis Reference Sequence Version 3).</title>
        <authorList>
            <person name="Zhang J."/>
            <person name="Kudrna D."/>
            <person name="Lee S."/>
            <person name="Talag J."/>
            <person name="Welchert J."/>
            <person name="Wing R.A."/>
        </authorList>
    </citation>
    <scope>NUCLEOTIDE SEQUENCE [LARGE SCALE GENOMIC DNA]</scope>
    <source>
        <strain evidence="2">cv. OR44</strain>
    </source>
</reference>
<keyword evidence="3" id="KW-1185">Reference proteome</keyword>